<dbReference type="EMBL" id="AP019303">
    <property type="protein sequence ID" value="BBH07247.1"/>
    <property type="molecule type" value="Genomic_DNA"/>
</dbReference>
<feature type="compositionally biased region" description="Basic and acidic residues" evidence="1">
    <location>
        <begin position="322"/>
        <end position="338"/>
    </location>
</feature>
<gene>
    <name evidence="2" type="ORF">Prudu_019125</name>
</gene>
<organism evidence="2">
    <name type="scientific">Prunus dulcis</name>
    <name type="common">Almond</name>
    <name type="synonym">Amygdalus dulcis</name>
    <dbReference type="NCBI Taxonomy" id="3755"/>
    <lineage>
        <taxon>Eukaryota</taxon>
        <taxon>Viridiplantae</taxon>
        <taxon>Streptophyta</taxon>
        <taxon>Embryophyta</taxon>
        <taxon>Tracheophyta</taxon>
        <taxon>Spermatophyta</taxon>
        <taxon>Magnoliopsida</taxon>
        <taxon>eudicotyledons</taxon>
        <taxon>Gunneridae</taxon>
        <taxon>Pentapetalae</taxon>
        <taxon>rosids</taxon>
        <taxon>fabids</taxon>
        <taxon>Rosales</taxon>
        <taxon>Rosaceae</taxon>
        <taxon>Amygdaloideae</taxon>
        <taxon>Amygdaleae</taxon>
        <taxon>Prunus</taxon>
    </lineage>
</organism>
<accession>A0A4Y1RTX6</accession>
<name>A0A4Y1RTX6_PRUDU</name>
<protein>
    <submittedName>
        <fullName evidence="2">Uncharacterized protein</fullName>
    </submittedName>
</protein>
<evidence type="ECO:0000313" key="2">
    <source>
        <dbReference type="EMBL" id="BBH07247.1"/>
    </source>
</evidence>
<proteinExistence type="predicted"/>
<dbReference type="AlphaFoldDB" id="A0A4Y1RTX6"/>
<evidence type="ECO:0000256" key="1">
    <source>
        <dbReference type="SAM" id="MobiDB-lite"/>
    </source>
</evidence>
<feature type="region of interest" description="Disordered" evidence="1">
    <location>
        <begin position="322"/>
        <end position="342"/>
    </location>
</feature>
<sequence length="512" mass="57975">MTLNVKHLLSLSLLLQQSITSILAQQLLLLLLQHHLLNLLIIRQGHFPFSLPLLLNHLFFLFKQNLLRLRHRHHLPTLHRPPCLFPYLLHPFPLRHGLRSHFLLRQNLNLLQNPILIVPISIIARINPFVYIVPRPPLSQLRWLLEKLSDSRQLLRRAEIPIPRASAARVWDVDDVAIEVRHLRGVFRIVRASELNNSSFPVNLFPYELVDLVVEVAETVLAEAFVLDLGDFSANLSHDLLPPFGGLGKVPAFGGQVWTSLFWLLLLFGFECDESIEHRLRFLFVTSHCDLLRIIQTSVGEIPLNPSVGVDGGVDSGKAEKKDLLTARERESESERGSDSTMPGRAFVTIGVVVRLKSCNTQPPTNRGISYLHPKSVSGPRVIISASIVLTILGDWVVEEWRGSLVYSSPKAYLTERLKIEELFEGHYFCQAQREDFFQRAKPYNDHPTILSNTYATRKSSTSIQVTLDSVAVYLHTRGRSDCFLLNGGRPLLLTANGSSMHFHIVPQIASR</sequence>
<reference evidence="2" key="1">
    <citation type="journal article" date="2019" name="Science">
        <title>Mutation of a bHLH transcription factor allowed almond domestication.</title>
        <authorList>
            <person name="Sanchez-Perez R."/>
            <person name="Pavan S."/>
            <person name="Mazzeo R."/>
            <person name="Moldovan C."/>
            <person name="Aiese Cigliano R."/>
            <person name="Del Cueto J."/>
            <person name="Ricciardi F."/>
            <person name="Lotti C."/>
            <person name="Ricciardi L."/>
            <person name="Dicenta F."/>
            <person name="Lopez-Marques R.L."/>
            <person name="Lindberg Moller B."/>
        </authorList>
    </citation>
    <scope>NUCLEOTIDE SEQUENCE</scope>
</reference>